<dbReference type="EMBL" id="AWXA01000051">
    <property type="protein sequence ID" value="ERT57805.1"/>
    <property type="molecule type" value="Genomic_DNA"/>
</dbReference>
<feature type="domain" description="Thioredoxin-like fold" evidence="3">
    <location>
        <begin position="1"/>
        <end position="75"/>
    </location>
</feature>
<dbReference type="NCBIfam" id="TIGR00412">
    <property type="entry name" value="redox_disulf_2"/>
    <property type="match status" value="1"/>
</dbReference>
<feature type="disulfide bond" description="Redox-active" evidence="2">
    <location>
        <begin position="10"/>
        <end position="13"/>
    </location>
</feature>
<comment type="caution">
    <text evidence="4">The sequence shown here is derived from an EMBL/GenBank/DDBJ whole genome shotgun (WGS) entry which is preliminary data.</text>
</comment>
<dbReference type="PATRIC" id="fig|1111454.3.peg.1835"/>
<dbReference type="eggNOG" id="COG0526">
    <property type="taxonomic scope" value="Bacteria"/>
</dbReference>
<gene>
    <name evidence="4" type="ORF">HMPREF1250_1155</name>
</gene>
<organism evidence="4 5">
    <name type="scientific">Megasphaera vaginalis</name>
    <name type="common">ex Srinivasan et al. 2021</name>
    <dbReference type="NCBI Taxonomy" id="1111454"/>
    <lineage>
        <taxon>Bacteria</taxon>
        <taxon>Bacillati</taxon>
        <taxon>Bacillota</taxon>
        <taxon>Negativicutes</taxon>
        <taxon>Veillonellales</taxon>
        <taxon>Veillonellaceae</taxon>
        <taxon>Megasphaera</taxon>
    </lineage>
</organism>
<dbReference type="PANTHER" id="PTHR36450:SF1">
    <property type="entry name" value="THIOREDOXIN"/>
    <property type="match status" value="1"/>
</dbReference>
<feature type="active site" description="Nucleophile" evidence="1">
    <location>
        <position position="13"/>
    </location>
</feature>
<dbReference type="OrthoDB" id="9800630at2"/>
<evidence type="ECO:0000256" key="1">
    <source>
        <dbReference type="PIRSR" id="PIRSR037031-50"/>
    </source>
</evidence>
<dbReference type="Gene3D" id="3.40.30.10">
    <property type="entry name" value="Glutaredoxin"/>
    <property type="match status" value="1"/>
</dbReference>
<keyword evidence="5" id="KW-1185">Reference proteome</keyword>
<dbReference type="AlphaFoldDB" id="U7UEM7"/>
<dbReference type="PANTHER" id="PTHR36450">
    <property type="entry name" value="THIOREDOXIN"/>
    <property type="match status" value="1"/>
</dbReference>
<keyword evidence="2" id="KW-0676">Redox-active center</keyword>
<evidence type="ECO:0000256" key="2">
    <source>
        <dbReference type="PIRSR" id="PIRSR037031-51"/>
    </source>
</evidence>
<evidence type="ECO:0000313" key="4">
    <source>
        <dbReference type="EMBL" id="ERT57805.1"/>
    </source>
</evidence>
<accession>U7UEM7</accession>
<dbReference type="Pfam" id="PF13192">
    <property type="entry name" value="Thioredoxin_3"/>
    <property type="match status" value="1"/>
</dbReference>
<dbReference type="InterPro" id="IPR036249">
    <property type="entry name" value="Thioredoxin-like_sf"/>
</dbReference>
<dbReference type="PIRSF" id="PIRSF037031">
    <property type="entry name" value="Redox_disulphide_2"/>
    <property type="match status" value="1"/>
</dbReference>
<proteinExistence type="predicted"/>
<dbReference type="RefSeq" id="WP_023054309.1">
    <property type="nucleotide sequence ID" value="NZ_AWXA01000051.1"/>
</dbReference>
<dbReference type="InterPro" id="IPR012336">
    <property type="entry name" value="Thioredoxin-like_fold"/>
</dbReference>
<feature type="active site" description="Nucleophile" evidence="1">
    <location>
        <position position="10"/>
    </location>
</feature>
<dbReference type="STRING" id="1111454.HMPREF1250_1155"/>
<name>U7UEM7_9FIRM</name>
<dbReference type="Proteomes" id="UP000017090">
    <property type="component" value="Unassembled WGS sequence"/>
</dbReference>
<dbReference type="InterPro" id="IPR005243">
    <property type="entry name" value="THIRX-like_proc"/>
</dbReference>
<sequence>MDIKVIGGGCSKCEKMLEAVKKAVNHCGIDADIQYVTDFSAIAGYGIMRTPALMIDGSVVLSGRVPTVGEIEKYL</sequence>
<evidence type="ECO:0000313" key="5">
    <source>
        <dbReference type="Proteomes" id="UP000017090"/>
    </source>
</evidence>
<evidence type="ECO:0000259" key="3">
    <source>
        <dbReference type="Pfam" id="PF13192"/>
    </source>
</evidence>
<reference evidence="4 5" key="1">
    <citation type="submission" date="2013-09" db="EMBL/GenBank/DDBJ databases">
        <authorList>
            <person name="Durkin A.S."/>
            <person name="Haft D.R."/>
            <person name="McCorrison J."/>
            <person name="Torralba M."/>
            <person name="Gillis M."/>
            <person name="Haft D.H."/>
            <person name="Methe B."/>
            <person name="Sutton G."/>
            <person name="Nelson K.E."/>
        </authorList>
    </citation>
    <scope>NUCLEOTIDE SEQUENCE [LARGE SCALE GENOMIC DNA]</scope>
    <source>
        <strain evidence="4 5">BV3C16-1</strain>
    </source>
</reference>
<protein>
    <submittedName>
        <fullName evidence="4">Redox-active disulfide protein 2</fullName>
    </submittedName>
</protein>
<keyword evidence="2" id="KW-1015">Disulfide bond</keyword>
<dbReference type="SUPFAM" id="SSF52833">
    <property type="entry name" value="Thioredoxin-like"/>
    <property type="match status" value="1"/>
</dbReference>